<gene>
    <name evidence="2" type="ORF">AWH48_19165</name>
</gene>
<dbReference type="AlphaFoldDB" id="A0A177KW79"/>
<dbReference type="InterPro" id="IPR036866">
    <property type="entry name" value="RibonucZ/Hydroxyglut_hydro"/>
</dbReference>
<proteinExistence type="predicted"/>
<dbReference type="Pfam" id="PF00753">
    <property type="entry name" value="Lactamase_B"/>
    <property type="match status" value="1"/>
</dbReference>
<evidence type="ECO:0000313" key="2">
    <source>
        <dbReference type="EMBL" id="OAH57407.1"/>
    </source>
</evidence>
<dbReference type="SUPFAM" id="SSF56281">
    <property type="entry name" value="Metallo-hydrolase/oxidoreductase"/>
    <property type="match status" value="1"/>
</dbReference>
<dbReference type="Gene3D" id="3.60.15.10">
    <property type="entry name" value="Ribonuclease Z/Hydroxyacylglutathione hydrolase-like"/>
    <property type="match status" value="1"/>
</dbReference>
<dbReference type="EMBL" id="LQWZ01000014">
    <property type="protein sequence ID" value="OAH57407.1"/>
    <property type="molecule type" value="Genomic_DNA"/>
</dbReference>
<name>A0A177KW79_9BACI</name>
<dbReference type="InterPro" id="IPR001279">
    <property type="entry name" value="Metallo-B-lactamas"/>
</dbReference>
<protein>
    <submittedName>
        <fullName evidence="2">MBL fold metallo-hydrolase</fullName>
    </submittedName>
</protein>
<dbReference type="Proteomes" id="UP000077271">
    <property type="component" value="Unassembled WGS sequence"/>
</dbReference>
<evidence type="ECO:0000259" key="1">
    <source>
        <dbReference type="SMART" id="SM00849"/>
    </source>
</evidence>
<dbReference type="GO" id="GO:0016787">
    <property type="term" value="F:hydrolase activity"/>
    <property type="evidence" value="ECO:0007669"/>
    <property type="project" value="UniProtKB-KW"/>
</dbReference>
<sequence length="325" mass="36897">MKIERDGQTVFPVIVSNSSSLKSVNFFLLKEREMLYLIDAGMNDEACWNTLLHTLEVNDLSLSDLNGIILTHHHIDHVGLVDRIVSHHLIPVFVHKEAVPRLKREPAFLEKRADFFEKLYKEMGCGKAGEQQARFVREAIEKNKDNALQASLTPIEDDFLTSLSLRIIETPGHAPDQMALYDEKRGWLFGGDLLISHISSNALVEPDSSGNRMMTLVQHRNSMKKCLDLKMNIVFPGHGTLIENGESLIQNRLSRIDKKAGKFVSFIENGSATAAEIALRYYKNVYYDQFSLVMSEVIGHLDYLENRGRVAKIKVDGVWQYTIQP</sequence>
<feature type="domain" description="Metallo-beta-lactamase" evidence="1">
    <location>
        <begin position="23"/>
        <end position="238"/>
    </location>
</feature>
<accession>A0A177KW79</accession>
<keyword evidence="2" id="KW-0378">Hydrolase</keyword>
<reference evidence="2 3" key="1">
    <citation type="submission" date="2016-01" db="EMBL/GenBank/DDBJ databases">
        <title>Investigation of taxonomic status of Bacillus aminovorans.</title>
        <authorList>
            <person name="Verma A."/>
            <person name="Pal Y."/>
            <person name="Krishnamurthi S."/>
        </authorList>
    </citation>
    <scope>NUCLEOTIDE SEQUENCE [LARGE SCALE GENOMIC DNA]</scope>
    <source>
        <strain evidence="2 3">DSM 4337</strain>
    </source>
</reference>
<dbReference type="SMART" id="SM00849">
    <property type="entry name" value="Lactamase_B"/>
    <property type="match status" value="1"/>
</dbReference>
<dbReference type="InterPro" id="IPR050662">
    <property type="entry name" value="Sec-metab_biosynth-thioest"/>
</dbReference>
<comment type="caution">
    <text evidence="2">The sequence shown here is derived from an EMBL/GenBank/DDBJ whole genome shotgun (WGS) entry which is preliminary data.</text>
</comment>
<evidence type="ECO:0000313" key="3">
    <source>
        <dbReference type="Proteomes" id="UP000077271"/>
    </source>
</evidence>
<dbReference type="PANTHER" id="PTHR23131">
    <property type="entry name" value="ENDORIBONUCLEASE LACTB2"/>
    <property type="match status" value="1"/>
</dbReference>
<organism evidence="2 3">
    <name type="scientific">Domibacillus aminovorans</name>
    <dbReference type="NCBI Taxonomy" id="29332"/>
    <lineage>
        <taxon>Bacteria</taxon>
        <taxon>Bacillati</taxon>
        <taxon>Bacillota</taxon>
        <taxon>Bacilli</taxon>
        <taxon>Bacillales</taxon>
        <taxon>Bacillaceae</taxon>
        <taxon>Domibacillus</taxon>
    </lineage>
</organism>